<name>A0ACC2PM21_9HYME</name>
<evidence type="ECO:0000313" key="2">
    <source>
        <dbReference type="Proteomes" id="UP001239111"/>
    </source>
</evidence>
<dbReference type="EMBL" id="CM056741">
    <property type="protein sequence ID" value="KAJ8684531.1"/>
    <property type="molecule type" value="Genomic_DNA"/>
</dbReference>
<proteinExistence type="predicted"/>
<organism evidence="1 2">
    <name type="scientific">Eretmocerus hayati</name>
    <dbReference type="NCBI Taxonomy" id="131215"/>
    <lineage>
        <taxon>Eukaryota</taxon>
        <taxon>Metazoa</taxon>
        <taxon>Ecdysozoa</taxon>
        <taxon>Arthropoda</taxon>
        <taxon>Hexapoda</taxon>
        <taxon>Insecta</taxon>
        <taxon>Pterygota</taxon>
        <taxon>Neoptera</taxon>
        <taxon>Endopterygota</taxon>
        <taxon>Hymenoptera</taxon>
        <taxon>Apocrita</taxon>
        <taxon>Proctotrupomorpha</taxon>
        <taxon>Chalcidoidea</taxon>
        <taxon>Aphelinidae</taxon>
        <taxon>Aphelininae</taxon>
        <taxon>Eretmocerus</taxon>
    </lineage>
</organism>
<protein>
    <submittedName>
        <fullName evidence="1">Uncharacterized protein</fullName>
    </submittedName>
</protein>
<reference evidence="1" key="1">
    <citation type="submission" date="2023-04" db="EMBL/GenBank/DDBJ databases">
        <title>A chromosome-level genome assembly of the parasitoid wasp Eretmocerus hayati.</title>
        <authorList>
            <person name="Zhong Y."/>
            <person name="Liu S."/>
            <person name="Liu Y."/>
        </authorList>
    </citation>
    <scope>NUCLEOTIDE SEQUENCE</scope>
    <source>
        <strain evidence="1">ZJU_SS_LIU_2023</strain>
    </source>
</reference>
<keyword evidence="2" id="KW-1185">Reference proteome</keyword>
<dbReference type="Proteomes" id="UP001239111">
    <property type="component" value="Chromosome 1"/>
</dbReference>
<gene>
    <name evidence="1" type="ORF">QAD02_020323</name>
</gene>
<accession>A0ACC2PM21</accession>
<evidence type="ECO:0000313" key="1">
    <source>
        <dbReference type="EMBL" id="KAJ8684531.1"/>
    </source>
</evidence>
<sequence length="267" mass="30067">MSEQQVETQQEKIDLNSNYVYHLLRSSPQGTSSLNAHEHDKRMKEEHILAELAARKQPNSQGESTSDGGKNDDSSLSGCTSVFESLKEAIRVDDDLREKWPEALHDRKELFSTSTFDHIATLPIYTKPEGLTLDDHENLEKYEPLLLAEEETLRAQYAKYELPVGPHLVACGNITKIRCTNVIFGNIRHRIDGPYSPMVAVDLCFKSALVFSEKFCKAATLIWKFIEHCGFGMPNASPLSVSKLILAIDDRKSLYERFHQGLGRASA</sequence>
<comment type="caution">
    <text evidence="1">The sequence shown here is derived from an EMBL/GenBank/DDBJ whole genome shotgun (WGS) entry which is preliminary data.</text>
</comment>